<dbReference type="InterPro" id="IPR036942">
    <property type="entry name" value="Beta-barrel_TonB_sf"/>
</dbReference>
<feature type="domain" description="TonB-dependent receptor plug" evidence="14">
    <location>
        <begin position="116"/>
        <end position="234"/>
    </location>
</feature>
<keyword evidence="6 11" id="KW-0798">TonB box</keyword>
<sequence>MKKILLLCFVLMLALLHQSIAQDRPVTGKVVDAQSDQGLPGVTVVVKGTSTGITTDAFGNFSITVPETNPVLVVSYIGYTRQEVPVGAQSNITVRLQQDNQQLSEVVVLGYSEQTKQKLISSVSVVESQQLETVPLADVNQIIQGRAPGVLSTVGSGQPGAAANIRIRGTGSIDAGRGPLYVIDGVIIESGDFTRNTPTADLLSTISPSDIESISILKDAAATALYGSRAANGVVLISTKRGKAGKTQFTLRTQYGQTIPNHGDFDVLNSQQLTEYDREGLRNLGLSEATVLRLRPDRDVDTDWIDAAFRNGTTQSYDLSAAGGNENLRFFFSGGYFNQEGILIGSEFSRYSTRFNLDNNPSSRFSWGANLNISYTDQLSASPGNQFNSPLLGSYTMLPWDRISDPVTGELLVGREFESFTQDNFVRSTGLNPTVTNTLRGIGNARGRFEIIPNQLSYKLVLGVDYTGIDEDDFTDPTTPDGFDSQGRKTNIFSRNITLTAQNLLNYAKTFGEAHNFTALVGYEAQRFERDGFDVSGTGFASGRLTNLGTAATAESIGGTATDYYFLSYLSQINYDYQNKYFFTGSFRRDGSSRFGANNRWANFGAVGLSWIVTNESFLSGTDFLSNLKLRLSYGITGNADIGNFASRGLYSFTAAYNGLPASLPSQLENADLTWEKNRTFNAGLDFGLFERVNASVDYYIRSSDDLLLQVPISSTSGFTTFIQNVGEVENKGLEIVISSQNLTGGFAWTTDFNIAGNRNKVKKLTGGQDIPNGTQVIREGEPIRSFYLRDYEGVDPQTGRPLWKDGEGGVTGSYNAAPRMIVGNAEPDFYGGLNNTFKWKGIELSAFIYFIEGNDIYNQTSQILDSDGLRYGFNQSDVVLDHWRQPGDISMRPFPIAGSGNNNAHGTSTRYLEDGSYIRLRNVVLSYNLPKPFISKAGLSSVRVYLQGQNLVTITDYTGFDPELAENGTEFFRYPNGRIATFGVDFGF</sequence>
<evidence type="ECO:0000256" key="9">
    <source>
        <dbReference type="ARBA" id="ARBA00023237"/>
    </source>
</evidence>
<dbReference type="Pfam" id="PF00593">
    <property type="entry name" value="TonB_dep_Rec_b-barrel"/>
    <property type="match status" value="1"/>
</dbReference>
<keyword evidence="16" id="KW-1185">Reference proteome</keyword>
<dbReference type="Proteomes" id="UP000603640">
    <property type="component" value="Unassembled WGS sequence"/>
</dbReference>
<organism evidence="15 16">
    <name type="scientific">Pontibacter cellulosilyticus</name>
    <dbReference type="NCBI Taxonomy" id="1720253"/>
    <lineage>
        <taxon>Bacteria</taxon>
        <taxon>Pseudomonadati</taxon>
        <taxon>Bacteroidota</taxon>
        <taxon>Cytophagia</taxon>
        <taxon>Cytophagales</taxon>
        <taxon>Hymenobacteraceae</taxon>
        <taxon>Pontibacter</taxon>
    </lineage>
</organism>
<feature type="chain" id="PRO_5036834752" evidence="12">
    <location>
        <begin position="22"/>
        <end position="989"/>
    </location>
</feature>
<evidence type="ECO:0000256" key="6">
    <source>
        <dbReference type="ARBA" id="ARBA00023077"/>
    </source>
</evidence>
<dbReference type="SUPFAM" id="SSF49464">
    <property type="entry name" value="Carboxypeptidase regulatory domain-like"/>
    <property type="match status" value="1"/>
</dbReference>
<evidence type="ECO:0000256" key="8">
    <source>
        <dbReference type="ARBA" id="ARBA00023170"/>
    </source>
</evidence>
<dbReference type="AlphaFoldDB" id="A0A923SJG5"/>
<evidence type="ECO:0000313" key="16">
    <source>
        <dbReference type="Proteomes" id="UP000603640"/>
    </source>
</evidence>
<dbReference type="NCBIfam" id="TIGR04056">
    <property type="entry name" value="OMP_RagA_SusC"/>
    <property type="match status" value="1"/>
</dbReference>
<dbReference type="NCBIfam" id="TIGR04057">
    <property type="entry name" value="SusC_RagA_signa"/>
    <property type="match status" value="1"/>
</dbReference>
<proteinExistence type="inferred from homology"/>
<dbReference type="GO" id="GO:0009279">
    <property type="term" value="C:cell outer membrane"/>
    <property type="evidence" value="ECO:0007669"/>
    <property type="project" value="UniProtKB-SubCell"/>
</dbReference>
<evidence type="ECO:0000256" key="12">
    <source>
        <dbReference type="SAM" id="SignalP"/>
    </source>
</evidence>
<keyword evidence="7 10" id="KW-0472">Membrane</keyword>
<dbReference type="RefSeq" id="WP_187067652.1">
    <property type="nucleotide sequence ID" value="NZ_JACRVF010000003.1"/>
</dbReference>
<dbReference type="SUPFAM" id="SSF56935">
    <property type="entry name" value="Porins"/>
    <property type="match status" value="1"/>
</dbReference>
<comment type="similarity">
    <text evidence="10 11">Belongs to the TonB-dependent receptor family.</text>
</comment>
<dbReference type="Gene3D" id="2.60.40.1120">
    <property type="entry name" value="Carboxypeptidase-like, regulatory domain"/>
    <property type="match status" value="1"/>
</dbReference>
<evidence type="ECO:0000256" key="1">
    <source>
        <dbReference type="ARBA" id="ARBA00004571"/>
    </source>
</evidence>
<comment type="subcellular location">
    <subcellularLocation>
        <location evidence="1 10">Cell outer membrane</location>
        <topology evidence="1 10">Multi-pass membrane protein</topology>
    </subcellularLocation>
</comment>
<dbReference type="InterPro" id="IPR012910">
    <property type="entry name" value="Plug_dom"/>
</dbReference>
<dbReference type="InterPro" id="IPR023997">
    <property type="entry name" value="TonB-dep_OMP_SusC/RagA_CS"/>
</dbReference>
<feature type="domain" description="TonB-dependent receptor-like beta-barrel" evidence="13">
    <location>
        <begin position="440"/>
        <end position="952"/>
    </location>
</feature>
<evidence type="ECO:0000256" key="11">
    <source>
        <dbReference type="RuleBase" id="RU003357"/>
    </source>
</evidence>
<keyword evidence="5 12" id="KW-0732">Signal</keyword>
<dbReference type="GO" id="GO:0015344">
    <property type="term" value="F:siderophore uptake transmembrane transporter activity"/>
    <property type="evidence" value="ECO:0007669"/>
    <property type="project" value="TreeGrafter"/>
</dbReference>
<keyword evidence="3 10" id="KW-1134">Transmembrane beta strand</keyword>
<dbReference type="GO" id="GO:0044718">
    <property type="term" value="P:siderophore transmembrane transport"/>
    <property type="evidence" value="ECO:0007669"/>
    <property type="project" value="TreeGrafter"/>
</dbReference>
<gene>
    <name evidence="15" type="ORF">H8S84_12395</name>
</gene>
<feature type="signal peptide" evidence="12">
    <location>
        <begin position="1"/>
        <end position="21"/>
    </location>
</feature>
<dbReference type="PANTHER" id="PTHR30069:SF29">
    <property type="entry name" value="HEMOGLOBIN AND HEMOGLOBIN-HAPTOGLOBIN-BINDING PROTEIN 1-RELATED"/>
    <property type="match status" value="1"/>
</dbReference>
<dbReference type="InterPro" id="IPR037066">
    <property type="entry name" value="Plug_dom_sf"/>
</dbReference>
<evidence type="ECO:0000256" key="7">
    <source>
        <dbReference type="ARBA" id="ARBA00023136"/>
    </source>
</evidence>
<dbReference type="Pfam" id="PF07715">
    <property type="entry name" value="Plug"/>
    <property type="match status" value="1"/>
</dbReference>
<keyword evidence="2 10" id="KW-0813">Transport</keyword>
<dbReference type="InterPro" id="IPR023996">
    <property type="entry name" value="TonB-dep_OMP_SusC/RagA"/>
</dbReference>
<dbReference type="PANTHER" id="PTHR30069">
    <property type="entry name" value="TONB-DEPENDENT OUTER MEMBRANE RECEPTOR"/>
    <property type="match status" value="1"/>
</dbReference>
<keyword evidence="4 10" id="KW-0812">Transmembrane</keyword>
<accession>A0A923SJG5</accession>
<dbReference type="Gene3D" id="2.170.130.10">
    <property type="entry name" value="TonB-dependent receptor, plug domain"/>
    <property type="match status" value="1"/>
</dbReference>
<keyword evidence="8 15" id="KW-0675">Receptor</keyword>
<evidence type="ECO:0000256" key="5">
    <source>
        <dbReference type="ARBA" id="ARBA00022729"/>
    </source>
</evidence>
<dbReference type="PROSITE" id="PS52016">
    <property type="entry name" value="TONB_DEPENDENT_REC_3"/>
    <property type="match status" value="1"/>
</dbReference>
<protein>
    <submittedName>
        <fullName evidence="15">TonB-dependent receptor</fullName>
    </submittedName>
</protein>
<evidence type="ECO:0000256" key="3">
    <source>
        <dbReference type="ARBA" id="ARBA00022452"/>
    </source>
</evidence>
<evidence type="ECO:0000256" key="10">
    <source>
        <dbReference type="PROSITE-ProRule" id="PRU01360"/>
    </source>
</evidence>
<dbReference type="InterPro" id="IPR008969">
    <property type="entry name" value="CarboxyPept-like_regulatory"/>
</dbReference>
<dbReference type="Gene3D" id="2.40.170.20">
    <property type="entry name" value="TonB-dependent receptor, beta-barrel domain"/>
    <property type="match status" value="1"/>
</dbReference>
<evidence type="ECO:0000256" key="4">
    <source>
        <dbReference type="ARBA" id="ARBA00022692"/>
    </source>
</evidence>
<evidence type="ECO:0000256" key="2">
    <source>
        <dbReference type="ARBA" id="ARBA00022448"/>
    </source>
</evidence>
<dbReference type="Pfam" id="PF13715">
    <property type="entry name" value="CarbopepD_reg_2"/>
    <property type="match status" value="1"/>
</dbReference>
<dbReference type="InterPro" id="IPR039426">
    <property type="entry name" value="TonB-dep_rcpt-like"/>
</dbReference>
<comment type="caution">
    <text evidence="15">The sequence shown here is derived from an EMBL/GenBank/DDBJ whole genome shotgun (WGS) entry which is preliminary data.</text>
</comment>
<dbReference type="InterPro" id="IPR000531">
    <property type="entry name" value="Beta-barrel_TonB"/>
</dbReference>
<name>A0A923SJG5_9BACT</name>
<evidence type="ECO:0000259" key="13">
    <source>
        <dbReference type="Pfam" id="PF00593"/>
    </source>
</evidence>
<dbReference type="EMBL" id="JACRVF010000003">
    <property type="protein sequence ID" value="MBC5993637.1"/>
    <property type="molecule type" value="Genomic_DNA"/>
</dbReference>
<reference evidence="15" key="1">
    <citation type="submission" date="2020-08" db="EMBL/GenBank/DDBJ databases">
        <title>Pontibacter sp. SD6 16S ribosomal RNA gene Genome sequencing and assembly.</title>
        <authorList>
            <person name="Kang M."/>
        </authorList>
    </citation>
    <scope>NUCLEOTIDE SEQUENCE</scope>
    <source>
        <strain evidence="15">SD6</strain>
    </source>
</reference>
<keyword evidence="9 10" id="KW-0998">Cell outer membrane</keyword>
<evidence type="ECO:0000259" key="14">
    <source>
        <dbReference type="Pfam" id="PF07715"/>
    </source>
</evidence>
<evidence type="ECO:0000313" key="15">
    <source>
        <dbReference type="EMBL" id="MBC5993637.1"/>
    </source>
</evidence>